<dbReference type="Proteomes" id="UP000078397">
    <property type="component" value="Unassembled WGS sequence"/>
</dbReference>
<evidence type="ECO:0000313" key="4">
    <source>
        <dbReference type="Proteomes" id="UP000078397"/>
    </source>
</evidence>
<feature type="region of interest" description="Disordered" evidence="1">
    <location>
        <begin position="1"/>
        <end position="28"/>
    </location>
</feature>
<dbReference type="AlphaFoldDB" id="A0A219AQY9"/>
<name>A0A219AQY9_METCM</name>
<evidence type="ECO:0000256" key="2">
    <source>
        <dbReference type="SAM" id="Phobius"/>
    </source>
</evidence>
<keyword evidence="4" id="KW-1185">Reference proteome</keyword>
<evidence type="ECO:0000313" key="3">
    <source>
        <dbReference type="EMBL" id="OWT43180.1"/>
    </source>
</evidence>
<dbReference type="GeneID" id="33936580"/>
<accession>A0A219AQY9</accession>
<gene>
    <name evidence="3" type="ORF">VFPPC_17644</name>
</gene>
<dbReference type="EMBL" id="LSBJ02000003">
    <property type="protein sequence ID" value="OWT43180.1"/>
    <property type="molecule type" value="Genomic_DNA"/>
</dbReference>
<keyword evidence="2" id="KW-0812">Transmembrane</keyword>
<feature type="compositionally biased region" description="Polar residues" evidence="1">
    <location>
        <begin position="1"/>
        <end position="24"/>
    </location>
</feature>
<keyword evidence="2" id="KW-0472">Membrane</keyword>
<feature type="transmembrane region" description="Helical" evidence="2">
    <location>
        <begin position="224"/>
        <end position="241"/>
    </location>
</feature>
<dbReference type="KEGG" id="pchm:VFPPC_17644"/>
<reference evidence="3 4" key="1">
    <citation type="journal article" date="2016" name="PLoS Pathog.">
        <title>Biosynthesis of antibiotic leucinostatins in bio-control fungus Purpureocillium lilacinum and their inhibition on phytophthora revealed by genome mining.</title>
        <authorList>
            <person name="Wang G."/>
            <person name="Liu Z."/>
            <person name="Lin R."/>
            <person name="Li E."/>
            <person name="Mao Z."/>
            <person name="Ling J."/>
            <person name="Yang Y."/>
            <person name="Yin W.B."/>
            <person name="Xie B."/>
        </authorList>
    </citation>
    <scope>NUCLEOTIDE SEQUENCE [LARGE SCALE GENOMIC DNA]</scope>
    <source>
        <strain evidence="3">170</strain>
    </source>
</reference>
<evidence type="ECO:0000256" key="1">
    <source>
        <dbReference type="SAM" id="MobiDB-lite"/>
    </source>
</evidence>
<organism evidence="3 4">
    <name type="scientific">Pochonia chlamydosporia 170</name>
    <dbReference type="NCBI Taxonomy" id="1380566"/>
    <lineage>
        <taxon>Eukaryota</taxon>
        <taxon>Fungi</taxon>
        <taxon>Dikarya</taxon>
        <taxon>Ascomycota</taxon>
        <taxon>Pezizomycotina</taxon>
        <taxon>Sordariomycetes</taxon>
        <taxon>Hypocreomycetidae</taxon>
        <taxon>Hypocreales</taxon>
        <taxon>Clavicipitaceae</taxon>
        <taxon>Pochonia</taxon>
    </lineage>
</organism>
<proteinExistence type="predicted"/>
<dbReference type="RefSeq" id="XP_022285626.1">
    <property type="nucleotide sequence ID" value="XM_022429336.1"/>
</dbReference>
<protein>
    <submittedName>
        <fullName evidence="3">Uncharacterized protein</fullName>
    </submittedName>
</protein>
<sequence>MHQRNNINPAPVEASSSNQDSNAGANPLPSAVGTRNKFLSLCLDYTESTVVKVISINLTGLQSDKEIFTKIRDVYLDERGNQFFNRVYKHSGYLSGLRWLIFLPDANYEQFQMEPFSDPGRADFVAGTGTIKDIPPIQCESLRADIASNYHYTEPLHDATKTLVLARAFEFFKHPLRAGSNLIVTNFLPQKLDTPLQRPSLHSRLLVPGLGIYIPDKLKCVEQVVFWCVIGTVLCVILIMVF</sequence>
<keyword evidence="2" id="KW-1133">Transmembrane helix</keyword>
<comment type="caution">
    <text evidence="3">The sequence shown here is derived from an EMBL/GenBank/DDBJ whole genome shotgun (WGS) entry which is preliminary data.</text>
</comment>